<evidence type="ECO:0000313" key="3">
    <source>
        <dbReference type="Proteomes" id="UP001139494"/>
    </source>
</evidence>
<dbReference type="Proteomes" id="UP001139494">
    <property type="component" value="Unassembled WGS sequence"/>
</dbReference>
<organism evidence="2 3">
    <name type="scientific">Natronomonas aquatica</name>
    <dbReference type="NCBI Taxonomy" id="2841590"/>
    <lineage>
        <taxon>Archaea</taxon>
        <taxon>Methanobacteriati</taxon>
        <taxon>Methanobacteriota</taxon>
        <taxon>Stenosarchaea group</taxon>
        <taxon>Halobacteria</taxon>
        <taxon>Halobacteriales</taxon>
        <taxon>Natronomonadaceae</taxon>
        <taxon>Natronomonas</taxon>
    </lineage>
</organism>
<reference evidence="2" key="1">
    <citation type="journal article" date="2023" name="Front. Microbiol.">
        <title>Genomic-based phylogenetic and metabolic analyses of the genus Natronomonas, and description of Natronomonas aquatica sp. nov.</title>
        <authorList>
            <person name="Garcia-Roldan A."/>
            <person name="Duran-Viseras A."/>
            <person name="de la Haba R.R."/>
            <person name="Corral P."/>
            <person name="Sanchez-Porro C."/>
            <person name="Ventosa A."/>
        </authorList>
    </citation>
    <scope>NUCLEOTIDE SEQUENCE</scope>
    <source>
        <strain evidence="2">F2-12</strain>
    </source>
</reference>
<sequence>MSDYYVGAVARDGVWLAVAYTAEGYEHTAVLDGVGELWTRYEETAARIAVDVPVGLGSTTAPRPNERAARKLLGERSDAIVPAPVREAARKQRYRTAARVHERKTGRELSRRSFESATRTAAVDEFLDAIDEARPVFVEAHPEVCYLAFAGEPMGDPPDVAGGYAERMRTLAEFDRDAPPTVQSVAEATAGHPIPIEAVVDAAAIGLTARPGPGELRSLPADPPEDDRGLEMRYVYRGETSLSVE</sequence>
<dbReference type="Pfam" id="PF04250">
    <property type="entry name" value="DUF429"/>
    <property type="match status" value="1"/>
</dbReference>
<proteinExistence type="predicted"/>
<keyword evidence="3" id="KW-1185">Reference proteome</keyword>
<dbReference type="EMBL" id="JAHLKM010000003">
    <property type="protein sequence ID" value="MCQ4332646.1"/>
    <property type="molecule type" value="Genomic_DNA"/>
</dbReference>
<comment type="caution">
    <text evidence="2">The sequence shown here is derived from an EMBL/GenBank/DDBJ whole genome shotgun (WGS) entry which is preliminary data.</text>
</comment>
<protein>
    <submittedName>
        <fullName evidence="2">DUF429 domain-containing protein</fullName>
    </submittedName>
</protein>
<gene>
    <name evidence="2" type="ORF">KM295_03900</name>
</gene>
<accession>A0A9R1CS16</accession>
<dbReference type="AlphaFoldDB" id="A0A9R1CS16"/>
<evidence type="ECO:0000256" key="1">
    <source>
        <dbReference type="SAM" id="MobiDB-lite"/>
    </source>
</evidence>
<dbReference type="RefSeq" id="WP_256028584.1">
    <property type="nucleotide sequence ID" value="NZ_JAHLKM010000003.1"/>
</dbReference>
<name>A0A9R1CS16_9EURY</name>
<feature type="region of interest" description="Disordered" evidence="1">
    <location>
        <begin position="210"/>
        <end position="231"/>
    </location>
</feature>
<dbReference type="InterPro" id="IPR007362">
    <property type="entry name" value="DUF429"/>
</dbReference>
<evidence type="ECO:0000313" key="2">
    <source>
        <dbReference type="EMBL" id="MCQ4332646.1"/>
    </source>
</evidence>